<feature type="compositionally biased region" description="Basic residues" evidence="1">
    <location>
        <begin position="85"/>
        <end position="97"/>
    </location>
</feature>
<dbReference type="InterPro" id="IPR011990">
    <property type="entry name" value="TPR-like_helical_dom_sf"/>
</dbReference>
<reference evidence="2 3" key="1">
    <citation type="journal article" date="2011" name="J. Gen. Appl. Microbiol.">
        <title>Draft genome sequencing of the enigmatic basidiomycete Mixia osmundae.</title>
        <authorList>
            <person name="Nishida H."/>
            <person name="Nagatsuka Y."/>
            <person name="Sugiyama J."/>
        </authorList>
    </citation>
    <scope>NUCLEOTIDE SEQUENCE [LARGE SCALE GENOMIC DNA]</scope>
    <source>
        <strain evidence="3">CBS 9802 / IAM 14324 / JCM 22182 / KY 12970</strain>
    </source>
</reference>
<feature type="compositionally biased region" description="Low complexity" evidence="1">
    <location>
        <begin position="121"/>
        <end position="134"/>
    </location>
</feature>
<comment type="caution">
    <text evidence="2">The sequence shown here is derived from an EMBL/GenBank/DDBJ whole genome shotgun (WGS) entry which is preliminary data.</text>
</comment>
<dbReference type="eggNOG" id="KOG2422">
    <property type="taxonomic scope" value="Eukaryota"/>
</dbReference>
<feature type="compositionally biased region" description="Acidic residues" evidence="1">
    <location>
        <begin position="68"/>
        <end position="78"/>
    </location>
</feature>
<accession>G7DVH9</accession>
<dbReference type="OrthoDB" id="205993at2759"/>
<dbReference type="PANTHER" id="PTHR22684">
    <property type="entry name" value="NULP1-RELATED"/>
    <property type="match status" value="1"/>
</dbReference>
<dbReference type="HOGENOM" id="CLU_008321_2_0_1"/>
<feature type="compositionally biased region" description="Low complexity" evidence="1">
    <location>
        <begin position="54"/>
        <end position="67"/>
    </location>
</feature>
<sequence>MPKSKQKAKRRAAATTQDHDAPSDIIESAQEASLDDIRRANDESNDDDDDDDGAVAVASSSFAALAPAEDEPEDDNEDVAPAAAKPKKKKASKKKAKPAPESDDLDALLSAYRAETRGTDAASAASQSNASSDLSELNELLSVDSKRTDPEVELRKMFGSRVVSADSSVSKSRGSSRSRTLLVKPKQTWPPFAGAKGGLDMRELSDQDGIESRGRAERWFSYEHSPAYVEVQQRFLEAVMSLDGNNLIPVLRVHPYHTDTLLQLSEMALQQGNPNEALDFLDRAIFAYEKAAIPAFSLSSGNGRLDFLRIENRGFFRALLLKTANLVQRGTYSAAHEIAKALYSLDPYDDPMGVLLWLDFTAVKAQQYTFIEKLLASAREQRSTSAPDMLDLDGYPGLAFAAALSRFLAGAQGSEERLEEAILDFPMVVCYLTDKLGLRTPQIFSDHDRSARAVPSVRPDHCVHLLAQMYAHRSAVLYKPPEVQAWLQRGIAACESKLSAYAKPQKGTYPNAECPEGVLRNVIMSDVPSLKPMLSSGIVAWGAGYSYDNMPPKDAISSYDDRYFARLYKTQAQIDAMPVPGAASSQSTIEALMRRLGLFGGGGGDQSDDDGSDLD</sequence>
<evidence type="ECO:0008006" key="4">
    <source>
        <dbReference type="Google" id="ProtNLM"/>
    </source>
</evidence>
<dbReference type="SUPFAM" id="SSF48452">
    <property type="entry name" value="TPR-like"/>
    <property type="match status" value="1"/>
</dbReference>
<name>G7DVH9_MIXOS</name>
<keyword evidence="3" id="KW-1185">Reference proteome</keyword>
<dbReference type="GO" id="GO:1990116">
    <property type="term" value="P:ribosome-associated ubiquitin-dependent protein catabolic process"/>
    <property type="evidence" value="ECO:0007669"/>
    <property type="project" value="TreeGrafter"/>
</dbReference>
<dbReference type="RefSeq" id="XP_014566065.1">
    <property type="nucleotide sequence ID" value="XM_014710579.1"/>
</dbReference>
<feature type="compositionally biased region" description="Basic residues" evidence="1">
    <location>
        <begin position="1"/>
        <end position="12"/>
    </location>
</feature>
<dbReference type="InterPro" id="IPR006994">
    <property type="entry name" value="TCF25/Rqc1"/>
</dbReference>
<dbReference type="PANTHER" id="PTHR22684:SF0">
    <property type="entry name" value="RIBOSOME QUALITY CONTROL COMPLEX SUBUNIT TCF25"/>
    <property type="match status" value="1"/>
</dbReference>
<dbReference type="GO" id="GO:1990112">
    <property type="term" value="C:RQC complex"/>
    <property type="evidence" value="ECO:0007669"/>
    <property type="project" value="TreeGrafter"/>
</dbReference>
<dbReference type="InParanoid" id="G7DVH9"/>
<reference evidence="2 3" key="2">
    <citation type="journal article" date="2012" name="Open Biol.">
        <title>Characteristics of nucleosomes and linker DNA regions on the genome of the basidiomycete Mixia osmundae revealed by mono- and dinucleosome mapping.</title>
        <authorList>
            <person name="Nishida H."/>
            <person name="Kondo S."/>
            <person name="Matsumoto T."/>
            <person name="Suzuki Y."/>
            <person name="Yoshikawa H."/>
            <person name="Taylor T.D."/>
            <person name="Sugiyama J."/>
        </authorList>
    </citation>
    <scope>NUCLEOTIDE SEQUENCE [LARGE SCALE GENOMIC DNA]</scope>
    <source>
        <strain evidence="3">CBS 9802 / IAM 14324 / JCM 22182 / KY 12970</strain>
    </source>
</reference>
<dbReference type="OMA" id="IWGKMPP"/>
<feature type="compositionally biased region" description="Acidic residues" evidence="1">
    <location>
        <begin position="43"/>
        <end position="53"/>
    </location>
</feature>
<gene>
    <name evidence="2" type="primary">Mo01241</name>
    <name evidence="2" type="ORF">E5Q_01241</name>
</gene>
<evidence type="ECO:0000313" key="3">
    <source>
        <dbReference type="Proteomes" id="UP000009131"/>
    </source>
</evidence>
<dbReference type="EMBL" id="BABT02000043">
    <property type="protein sequence ID" value="GAA94589.1"/>
    <property type="molecule type" value="Genomic_DNA"/>
</dbReference>
<dbReference type="Proteomes" id="UP000009131">
    <property type="component" value="Unassembled WGS sequence"/>
</dbReference>
<dbReference type="GO" id="GO:0072344">
    <property type="term" value="P:rescue of stalled ribosome"/>
    <property type="evidence" value="ECO:0007669"/>
    <property type="project" value="TreeGrafter"/>
</dbReference>
<organism evidence="2 3">
    <name type="scientific">Mixia osmundae (strain CBS 9802 / IAM 14324 / JCM 22182 / KY 12970)</name>
    <dbReference type="NCBI Taxonomy" id="764103"/>
    <lineage>
        <taxon>Eukaryota</taxon>
        <taxon>Fungi</taxon>
        <taxon>Dikarya</taxon>
        <taxon>Basidiomycota</taxon>
        <taxon>Pucciniomycotina</taxon>
        <taxon>Mixiomycetes</taxon>
        <taxon>Mixiales</taxon>
        <taxon>Mixiaceae</taxon>
        <taxon>Mixia</taxon>
    </lineage>
</organism>
<feature type="region of interest" description="Disordered" evidence="1">
    <location>
        <begin position="1"/>
        <end position="134"/>
    </location>
</feature>
<dbReference type="AlphaFoldDB" id="G7DVH9"/>
<dbReference type="STRING" id="764103.G7DVH9"/>
<dbReference type="FunCoup" id="G7DVH9">
    <property type="interactions" value="389"/>
</dbReference>
<protein>
    <recommendedName>
        <fullName evidence="4">Transcription factor 25</fullName>
    </recommendedName>
</protein>
<proteinExistence type="predicted"/>
<evidence type="ECO:0000313" key="2">
    <source>
        <dbReference type="EMBL" id="GAA94589.1"/>
    </source>
</evidence>
<dbReference type="Pfam" id="PF04910">
    <property type="entry name" value="Tcf25"/>
    <property type="match status" value="1"/>
</dbReference>
<evidence type="ECO:0000256" key="1">
    <source>
        <dbReference type="SAM" id="MobiDB-lite"/>
    </source>
</evidence>